<name>A0A814HFN9_9BILA</name>
<keyword evidence="9" id="KW-1185">Reference proteome</keyword>
<evidence type="ECO:0000256" key="4">
    <source>
        <dbReference type="ARBA" id="ARBA00022833"/>
    </source>
</evidence>
<gene>
    <name evidence="8" type="ORF">OXX778_LOCUS16799</name>
</gene>
<dbReference type="PANTHER" id="PTHR46481:SF10">
    <property type="entry name" value="ZINC FINGER BED DOMAIN-CONTAINING PROTEIN 39"/>
    <property type="match status" value="1"/>
</dbReference>
<sequence length="527" mass="61449">MNNSNKRKRSSVASTVLSGRGDQQVSSTLNSSNLNFLETSSSENGNQQIESSSFNSQPLNDDQDQAEISTNESEDIYFEKVNVLNNSNQEIEMLQCKKENLIKYYQLSTVGGHTSENLEFHILEVLEQFGLKNKIFSIVTDNAANIRRTVLDINLDHEPIRCIGHVLHLIVKKFIEKCEEIEKNNKKDEIFDNYEKNMFEIGYILSKCRKIVCSFNHSSNLKELLDEQQKDEEKVLGLVQDVKTRWHSTLLMIKRIHKLHSFIETIFHRQEYKNLKINLLENDELIELRELIDLLSPFNKISETLSGETYVTSSLIIPGFKYIEKKLKIEEKDSDLVKNMKKIITEIFDEYSENYDLEKNPLLLAASFLNPFYKNFQFVTPSYRRSDFLKVAKGFLIDLFKKKRFDEQITKISKVKKNKEDNLRKKLNFESESESDGDDIDVFDIKRELKNYLTDPSNDDALIYWEKNQHEFPILSTLASVILAAPATSVPSERLFSHAGSQLWDRRNRLSKSNFEKIMFIYENFDV</sequence>
<dbReference type="InterPro" id="IPR012337">
    <property type="entry name" value="RNaseH-like_sf"/>
</dbReference>
<dbReference type="SUPFAM" id="SSF53098">
    <property type="entry name" value="Ribonuclease H-like"/>
    <property type="match status" value="1"/>
</dbReference>
<dbReference type="GO" id="GO:0008270">
    <property type="term" value="F:zinc ion binding"/>
    <property type="evidence" value="ECO:0007669"/>
    <property type="project" value="UniProtKB-KW"/>
</dbReference>
<evidence type="ECO:0000313" key="9">
    <source>
        <dbReference type="Proteomes" id="UP000663879"/>
    </source>
</evidence>
<comment type="caution">
    <text evidence="8">The sequence shown here is derived from an EMBL/GenBank/DDBJ whole genome shotgun (WGS) entry which is preliminary data.</text>
</comment>
<feature type="region of interest" description="Disordered" evidence="6">
    <location>
        <begin position="1"/>
        <end position="68"/>
    </location>
</feature>
<evidence type="ECO:0000256" key="6">
    <source>
        <dbReference type="SAM" id="MobiDB-lite"/>
    </source>
</evidence>
<dbReference type="PANTHER" id="PTHR46481">
    <property type="entry name" value="ZINC FINGER BED DOMAIN-CONTAINING PROTEIN 4"/>
    <property type="match status" value="1"/>
</dbReference>
<reference evidence="8" key="1">
    <citation type="submission" date="2021-02" db="EMBL/GenBank/DDBJ databases">
        <authorList>
            <person name="Nowell W R."/>
        </authorList>
    </citation>
    <scope>NUCLEOTIDE SEQUENCE</scope>
    <source>
        <strain evidence="8">Ploen Becks lab</strain>
    </source>
</reference>
<feature type="compositionally biased region" description="Polar residues" evidence="6">
    <location>
        <begin position="11"/>
        <end position="25"/>
    </location>
</feature>
<dbReference type="AlphaFoldDB" id="A0A814HFN9"/>
<evidence type="ECO:0000256" key="5">
    <source>
        <dbReference type="ARBA" id="ARBA00023242"/>
    </source>
</evidence>
<dbReference type="GO" id="GO:0005634">
    <property type="term" value="C:nucleus"/>
    <property type="evidence" value="ECO:0007669"/>
    <property type="project" value="UniProtKB-SubCell"/>
</dbReference>
<protein>
    <recommendedName>
        <fullName evidence="7">HAT C-terminal dimerisation domain-containing protein</fullName>
    </recommendedName>
</protein>
<feature type="compositionally biased region" description="Polar residues" evidence="6">
    <location>
        <begin position="45"/>
        <end position="68"/>
    </location>
</feature>
<dbReference type="InterPro" id="IPR008906">
    <property type="entry name" value="HATC_C_dom"/>
</dbReference>
<proteinExistence type="predicted"/>
<feature type="compositionally biased region" description="Basic residues" evidence="6">
    <location>
        <begin position="1"/>
        <end position="10"/>
    </location>
</feature>
<keyword evidence="4" id="KW-0862">Zinc</keyword>
<dbReference type="GO" id="GO:0046983">
    <property type="term" value="F:protein dimerization activity"/>
    <property type="evidence" value="ECO:0007669"/>
    <property type="project" value="InterPro"/>
</dbReference>
<dbReference type="InterPro" id="IPR052035">
    <property type="entry name" value="ZnF_BED_domain_contain"/>
</dbReference>
<comment type="subcellular location">
    <subcellularLocation>
        <location evidence="1">Nucleus</location>
    </subcellularLocation>
</comment>
<keyword evidence="3" id="KW-0863">Zinc-finger</keyword>
<dbReference type="OrthoDB" id="7485399at2759"/>
<keyword evidence="2" id="KW-0479">Metal-binding</keyword>
<dbReference type="Pfam" id="PF05699">
    <property type="entry name" value="Dimer_Tnp_hAT"/>
    <property type="match status" value="1"/>
</dbReference>
<evidence type="ECO:0000313" key="8">
    <source>
        <dbReference type="EMBL" id="CAF1009028.1"/>
    </source>
</evidence>
<evidence type="ECO:0000259" key="7">
    <source>
        <dbReference type="Pfam" id="PF05699"/>
    </source>
</evidence>
<organism evidence="8 9">
    <name type="scientific">Brachionus calyciflorus</name>
    <dbReference type="NCBI Taxonomy" id="104777"/>
    <lineage>
        <taxon>Eukaryota</taxon>
        <taxon>Metazoa</taxon>
        <taxon>Spiralia</taxon>
        <taxon>Gnathifera</taxon>
        <taxon>Rotifera</taxon>
        <taxon>Eurotatoria</taxon>
        <taxon>Monogononta</taxon>
        <taxon>Pseudotrocha</taxon>
        <taxon>Ploima</taxon>
        <taxon>Brachionidae</taxon>
        <taxon>Brachionus</taxon>
    </lineage>
</organism>
<dbReference type="EMBL" id="CAJNOC010004085">
    <property type="protein sequence ID" value="CAF1009028.1"/>
    <property type="molecule type" value="Genomic_DNA"/>
</dbReference>
<evidence type="ECO:0000256" key="3">
    <source>
        <dbReference type="ARBA" id="ARBA00022771"/>
    </source>
</evidence>
<dbReference type="Proteomes" id="UP000663879">
    <property type="component" value="Unassembled WGS sequence"/>
</dbReference>
<accession>A0A814HFN9</accession>
<feature type="compositionally biased region" description="Low complexity" evidence="6">
    <location>
        <begin position="26"/>
        <end position="44"/>
    </location>
</feature>
<feature type="domain" description="HAT C-terminal dimerisation" evidence="7">
    <location>
        <begin position="449"/>
        <end position="524"/>
    </location>
</feature>
<evidence type="ECO:0000256" key="2">
    <source>
        <dbReference type="ARBA" id="ARBA00022723"/>
    </source>
</evidence>
<evidence type="ECO:0000256" key="1">
    <source>
        <dbReference type="ARBA" id="ARBA00004123"/>
    </source>
</evidence>
<keyword evidence="5" id="KW-0539">Nucleus</keyword>